<dbReference type="EC" id="4.2.2.29" evidence="7"/>
<comment type="catalytic activity">
    <reaction evidence="7">
        <text>a peptidoglycan chain = a peptidoglycan chain with N-acetyl-1,6-anhydromuramyl-[peptide] at the reducing end + a peptidoglycan chain with N-acetylglucosamine at the non-reducing end.</text>
        <dbReference type="EC" id="4.2.2.29"/>
    </reaction>
</comment>
<dbReference type="Pfam" id="PF02618">
    <property type="entry name" value="YceG"/>
    <property type="match status" value="1"/>
</dbReference>
<dbReference type="HAMAP" id="MF_02065">
    <property type="entry name" value="MltG"/>
    <property type="match status" value="1"/>
</dbReference>
<reference evidence="8 9" key="1">
    <citation type="journal article" date="2016" name="Nat. Commun.">
        <title>Thousands of microbial genomes shed light on interconnected biogeochemical processes in an aquifer system.</title>
        <authorList>
            <person name="Anantharaman K."/>
            <person name="Brown C.T."/>
            <person name="Hug L.A."/>
            <person name="Sharon I."/>
            <person name="Castelle C.J."/>
            <person name="Probst A.J."/>
            <person name="Thomas B.C."/>
            <person name="Singh A."/>
            <person name="Wilkins M.J."/>
            <person name="Karaoz U."/>
            <person name="Brodie E.L."/>
            <person name="Williams K.H."/>
            <person name="Hubbard S.S."/>
            <person name="Banfield J.F."/>
        </authorList>
    </citation>
    <scope>NUCLEOTIDE SEQUENCE [LARGE SCALE GENOMIC DNA]</scope>
</reference>
<protein>
    <recommendedName>
        <fullName evidence="7">Endolytic murein transglycosylase</fullName>
        <ecNumber evidence="7">4.2.2.29</ecNumber>
    </recommendedName>
    <alternativeName>
        <fullName evidence="7">Peptidoglycan lytic transglycosylase</fullName>
    </alternativeName>
    <alternativeName>
        <fullName evidence="7">Peptidoglycan polymerization terminase</fullName>
    </alternativeName>
</protein>
<comment type="function">
    <text evidence="7">Functions as a peptidoglycan terminase that cleaves nascent peptidoglycan strands endolytically to terminate their elongation.</text>
</comment>
<keyword evidence="6 7" id="KW-0961">Cell wall biogenesis/degradation</keyword>
<sequence length="337" mass="38481">MQWHEHFPTFTPLLSAVSSWYTRRDILERFLINLVAWGGIVYLIFLWTFSAPTGFPTGAYINIEEGMSLTKIAETFKQRGVVDNASLFKNVVRVFGDDKHVLAGQYFFSRQENMVWVAMRLISGDFETSAVRVTIPEGSTVVDAGKIILEKVPEFNYRQFIDRAREGYTFPDTYFFRPGQSIEAILSVFENNFRVKIQRAQEVIQKSGHTQDEILIMASLLEKEAATMKDRQQIAGVLWHRIEIGMRLQVDAVFPYILGKNTFELTREDLAVDSPYNTYVYKGLPPGPINNPGLNAILAAATPIKSKYVYFLSDKEGNFHYAVTYAQHLANKAKYID</sequence>
<dbReference type="GO" id="GO:0009252">
    <property type="term" value="P:peptidoglycan biosynthetic process"/>
    <property type="evidence" value="ECO:0007669"/>
    <property type="project" value="UniProtKB-UniRule"/>
</dbReference>
<evidence type="ECO:0000256" key="4">
    <source>
        <dbReference type="ARBA" id="ARBA00023136"/>
    </source>
</evidence>
<evidence type="ECO:0000256" key="1">
    <source>
        <dbReference type="ARBA" id="ARBA00022475"/>
    </source>
</evidence>
<dbReference type="NCBIfam" id="TIGR00247">
    <property type="entry name" value="endolytic transglycosylase MltG"/>
    <property type="match status" value="1"/>
</dbReference>
<evidence type="ECO:0000256" key="2">
    <source>
        <dbReference type="ARBA" id="ARBA00022692"/>
    </source>
</evidence>
<comment type="caution">
    <text evidence="8">The sequence shown here is derived from an EMBL/GenBank/DDBJ whole genome shotgun (WGS) entry which is preliminary data.</text>
</comment>
<dbReference type="GO" id="GO:0008932">
    <property type="term" value="F:lytic endotransglycosylase activity"/>
    <property type="evidence" value="ECO:0007669"/>
    <property type="project" value="UniProtKB-UniRule"/>
</dbReference>
<evidence type="ECO:0000313" key="8">
    <source>
        <dbReference type="EMBL" id="OGC86042.1"/>
    </source>
</evidence>
<dbReference type="PANTHER" id="PTHR30518">
    <property type="entry name" value="ENDOLYTIC MUREIN TRANSGLYCOSYLASE"/>
    <property type="match status" value="1"/>
</dbReference>
<comment type="subcellular location">
    <subcellularLocation>
        <location evidence="7">Cell membrane</location>
        <topology evidence="7">Single-pass membrane protein</topology>
    </subcellularLocation>
</comment>
<organism evidence="8 9">
    <name type="scientific">Candidatus Adlerbacteria bacterium RIFCSPLOWO2_01_FULL_54_21b</name>
    <dbReference type="NCBI Taxonomy" id="1797245"/>
    <lineage>
        <taxon>Bacteria</taxon>
        <taxon>Candidatus Adleribacteriota</taxon>
    </lineage>
</organism>
<keyword evidence="1 7" id="KW-1003">Cell membrane</keyword>
<keyword evidence="5 7" id="KW-0456">Lyase</keyword>
<proteinExistence type="inferred from homology"/>
<evidence type="ECO:0000256" key="5">
    <source>
        <dbReference type="ARBA" id="ARBA00023239"/>
    </source>
</evidence>
<dbReference type="Proteomes" id="UP000178585">
    <property type="component" value="Unassembled WGS sequence"/>
</dbReference>
<name>A0A1F4XWF8_9BACT</name>
<dbReference type="GO" id="GO:0071555">
    <property type="term" value="P:cell wall organization"/>
    <property type="evidence" value="ECO:0007669"/>
    <property type="project" value="UniProtKB-KW"/>
</dbReference>
<keyword evidence="2 7" id="KW-0812">Transmembrane</keyword>
<evidence type="ECO:0000256" key="7">
    <source>
        <dbReference type="HAMAP-Rule" id="MF_02065"/>
    </source>
</evidence>
<keyword evidence="3 7" id="KW-1133">Transmembrane helix</keyword>
<feature type="site" description="Important for catalytic activity" evidence="7">
    <location>
        <position position="224"/>
    </location>
</feature>
<dbReference type="GO" id="GO:0005886">
    <property type="term" value="C:plasma membrane"/>
    <property type="evidence" value="ECO:0007669"/>
    <property type="project" value="UniProtKB-SubCell"/>
</dbReference>
<dbReference type="AlphaFoldDB" id="A0A1F4XWF8"/>
<comment type="similarity">
    <text evidence="7">Belongs to the transglycosylase MltG family.</text>
</comment>
<feature type="transmembrane region" description="Helical" evidence="7">
    <location>
        <begin position="30"/>
        <end position="49"/>
    </location>
</feature>
<dbReference type="PANTHER" id="PTHR30518:SF2">
    <property type="entry name" value="ENDOLYTIC MUREIN TRANSGLYCOSYLASE"/>
    <property type="match status" value="1"/>
</dbReference>
<keyword evidence="4 7" id="KW-0472">Membrane</keyword>
<dbReference type="EMBL" id="MEWZ01000033">
    <property type="protein sequence ID" value="OGC86042.1"/>
    <property type="molecule type" value="Genomic_DNA"/>
</dbReference>
<evidence type="ECO:0000313" key="9">
    <source>
        <dbReference type="Proteomes" id="UP000178585"/>
    </source>
</evidence>
<evidence type="ECO:0000256" key="3">
    <source>
        <dbReference type="ARBA" id="ARBA00022989"/>
    </source>
</evidence>
<evidence type="ECO:0000256" key="6">
    <source>
        <dbReference type="ARBA" id="ARBA00023316"/>
    </source>
</evidence>
<accession>A0A1F4XWF8</accession>
<dbReference type="InterPro" id="IPR003770">
    <property type="entry name" value="MLTG-like"/>
</dbReference>
<gene>
    <name evidence="7" type="primary">mltG</name>
    <name evidence="8" type="ORF">A2949_01885</name>
</gene>
<dbReference type="STRING" id="1797245.A2949_01885"/>
<dbReference type="Gene3D" id="3.30.1490.480">
    <property type="entry name" value="Endolytic murein transglycosylase"/>
    <property type="match status" value="1"/>
</dbReference>